<comment type="similarity">
    <text evidence="8">Belongs to the tilB family.</text>
</comment>
<keyword evidence="7" id="KW-0966">Cell projection</keyword>
<accession>A0A8S1BXM4</accession>
<dbReference type="GO" id="GO:0005929">
    <property type="term" value="C:cilium"/>
    <property type="evidence" value="ECO:0007669"/>
    <property type="project" value="UniProtKB-SubCell"/>
</dbReference>
<dbReference type="Proteomes" id="UP000494165">
    <property type="component" value="Unassembled WGS sequence"/>
</dbReference>
<evidence type="ECO:0000313" key="10">
    <source>
        <dbReference type="EMBL" id="CAB3361632.1"/>
    </source>
</evidence>
<organism evidence="10 11">
    <name type="scientific">Cloeon dipterum</name>
    <dbReference type="NCBI Taxonomy" id="197152"/>
    <lineage>
        <taxon>Eukaryota</taxon>
        <taxon>Metazoa</taxon>
        <taxon>Ecdysozoa</taxon>
        <taxon>Arthropoda</taxon>
        <taxon>Hexapoda</taxon>
        <taxon>Insecta</taxon>
        <taxon>Pterygota</taxon>
        <taxon>Palaeoptera</taxon>
        <taxon>Ephemeroptera</taxon>
        <taxon>Pisciforma</taxon>
        <taxon>Baetidae</taxon>
        <taxon>Cloeon</taxon>
    </lineage>
</organism>
<evidence type="ECO:0000256" key="1">
    <source>
        <dbReference type="ARBA" id="ARBA00004138"/>
    </source>
</evidence>
<dbReference type="OrthoDB" id="10250990at2759"/>
<dbReference type="FunFam" id="3.80.10.10:FF:000052">
    <property type="entry name" value="Leucine rich repeat containing 6"/>
    <property type="match status" value="1"/>
</dbReference>
<evidence type="ECO:0000256" key="4">
    <source>
        <dbReference type="ARBA" id="ARBA00022614"/>
    </source>
</evidence>
<dbReference type="PANTHER" id="PTHR18849">
    <property type="entry name" value="LEUCINE RICH REPEAT PROTEIN"/>
    <property type="match status" value="1"/>
</dbReference>
<dbReference type="InterPro" id="IPR001611">
    <property type="entry name" value="Leu-rich_rpt"/>
</dbReference>
<evidence type="ECO:0000259" key="9">
    <source>
        <dbReference type="Pfam" id="PF23602"/>
    </source>
</evidence>
<evidence type="ECO:0000256" key="5">
    <source>
        <dbReference type="ARBA" id="ARBA00022737"/>
    </source>
</evidence>
<dbReference type="Pfam" id="PF14580">
    <property type="entry name" value="LRR_9"/>
    <property type="match status" value="1"/>
</dbReference>
<dbReference type="InterPro" id="IPR032675">
    <property type="entry name" value="LRR_dom_sf"/>
</dbReference>
<evidence type="ECO:0000256" key="6">
    <source>
        <dbReference type="ARBA" id="ARBA00023069"/>
    </source>
</evidence>
<dbReference type="SUPFAM" id="SSF52058">
    <property type="entry name" value="L domain-like"/>
    <property type="match status" value="1"/>
</dbReference>
<dbReference type="Gene3D" id="3.80.10.10">
    <property type="entry name" value="Ribonuclease Inhibitor"/>
    <property type="match status" value="1"/>
</dbReference>
<dbReference type="InterPro" id="IPR056496">
    <property type="entry name" value="CS_DNAAF11_C"/>
</dbReference>
<evidence type="ECO:0000256" key="8">
    <source>
        <dbReference type="ARBA" id="ARBA00049982"/>
    </source>
</evidence>
<protein>
    <recommendedName>
        <fullName evidence="9">Dynein axonemal assembly factor 11-like CS domain-containing protein</fullName>
    </recommendedName>
</protein>
<comment type="subcellular location">
    <subcellularLocation>
        <location evidence="1">Cell projection</location>
        <location evidence="1">Cilium</location>
    </subcellularLocation>
    <subcellularLocation>
        <location evidence="2">Cytoplasm</location>
    </subcellularLocation>
</comment>
<keyword evidence="11" id="KW-1185">Reference proteome</keyword>
<evidence type="ECO:0000313" key="11">
    <source>
        <dbReference type="Proteomes" id="UP000494165"/>
    </source>
</evidence>
<gene>
    <name evidence="10" type="ORF">CLODIP_2_CD15734</name>
</gene>
<proteinExistence type="inferred from homology"/>
<evidence type="ECO:0000256" key="2">
    <source>
        <dbReference type="ARBA" id="ARBA00004496"/>
    </source>
</evidence>
<dbReference type="EMBL" id="CADEPI010000006">
    <property type="protein sequence ID" value="CAB3361632.1"/>
    <property type="molecule type" value="Genomic_DNA"/>
</dbReference>
<dbReference type="SMART" id="SM00365">
    <property type="entry name" value="LRR_SD22"/>
    <property type="match status" value="2"/>
</dbReference>
<feature type="domain" description="Dynein axonemal assembly factor 11-like CS" evidence="9">
    <location>
        <begin position="229"/>
        <end position="339"/>
    </location>
</feature>
<keyword evidence="6" id="KW-0969">Cilium</keyword>
<dbReference type="PROSITE" id="PS51450">
    <property type="entry name" value="LRR"/>
    <property type="match status" value="3"/>
</dbReference>
<evidence type="ECO:0000256" key="3">
    <source>
        <dbReference type="ARBA" id="ARBA00022490"/>
    </source>
</evidence>
<dbReference type="AlphaFoldDB" id="A0A8S1BXM4"/>
<evidence type="ECO:0000256" key="7">
    <source>
        <dbReference type="ARBA" id="ARBA00023273"/>
    </source>
</evidence>
<dbReference type="GO" id="GO:0005737">
    <property type="term" value="C:cytoplasm"/>
    <property type="evidence" value="ECO:0007669"/>
    <property type="project" value="UniProtKB-SubCell"/>
</dbReference>
<dbReference type="Pfam" id="PF23602">
    <property type="entry name" value="CS_DNAAF11_C"/>
    <property type="match status" value="1"/>
</dbReference>
<keyword evidence="5" id="KW-0677">Repeat</keyword>
<comment type="caution">
    <text evidence="10">The sequence shown here is derived from an EMBL/GenBank/DDBJ whole genome shotgun (WGS) entry which is preliminary data.</text>
</comment>
<reference evidence="10 11" key="1">
    <citation type="submission" date="2020-04" db="EMBL/GenBank/DDBJ databases">
        <authorList>
            <person name="Alioto T."/>
            <person name="Alioto T."/>
            <person name="Gomez Garrido J."/>
        </authorList>
    </citation>
    <scope>NUCLEOTIDE SEQUENCE [LARGE SCALE GENOMIC DNA]</scope>
</reference>
<sequence length="396" mass="46004">MVRVTKELIQSRAEHNEGMLSNLEELSMHMQHLEKLEMFDKLCRNLKILLLQNNVISKIENLNALKRLEHLNISLNILERVEGLEGCESLEKLDLTLNFIGDLLSLETLRKNANLHELTLRGNPCSRYKGYRHFVIYTLPQLRTLDGMPVAQTEVILARQEMEKNQLRDSIERQQAEFFREWQSRDRVKRLDEYLAEAGEEDEDETLRKLWSEKGKDSPELRILMSELSLRQSKKDEKPKTEKKERALFNSKGNPLNVNDSNLKFELTEDLSRSCLVLKIFLAKSFDTSDMDADIQPWYIRVSNKRGLIFQITLLHEVCPDKTKAERSLATGNLIITAPLAQELLVSQKTDDFERFKNFKISKKNAIENVTVYESADIPQEVAMDLSEVPELEEIE</sequence>
<keyword evidence="4" id="KW-0433">Leucine-rich repeat</keyword>
<dbReference type="PANTHER" id="PTHR18849:SF0">
    <property type="entry name" value="CILIA- AND FLAGELLA-ASSOCIATED PROTEIN 410-RELATED"/>
    <property type="match status" value="1"/>
</dbReference>
<name>A0A8S1BXM4_9INSE</name>
<keyword evidence="3" id="KW-0963">Cytoplasm</keyword>